<evidence type="ECO:0000256" key="2">
    <source>
        <dbReference type="ARBA" id="ARBA00004496"/>
    </source>
</evidence>
<dbReference type="InterPro" id="IPR053925">
    <property type="entry name" value="RecX_HTH_3rd"/>
</dbReference>
<dbReference type="InterPro" id="IPR053924">
    <property type="entry name" value="RecX_HTH_2nd"/>
</dbReference>
<dbReference type="PANTHER" id="PTHR33602:SF1">
    <property type="entry name" value="REGULATORY PROTEIN RECX FAMILY PROTEIN"/>
    <property type="match status" value="1"/>
</dbReference>
<dbReference type="Gene3D" id="1.10.10.10">
    <property type="entry name" value="Winged helix-like DNA-binding domain superfamily/Winged helix DNA-binding domain"/>
    <property type="match status" value="4"/>
</dbReference>
<evidence type="ECO:0000256" key="5">
    <source>
        <dbReference type="ARBA" id="ARBA00022490"/>
    </source>
</evidence>
<dbReference type="HAMAP" id="MF_01114">
    <property type="entry name" value="RecX"/>
    <property type="match status" value="1"/>
</dbReference>
<comment type="similarity">
    <text evidence="3 6">Belongs to the RecX family.</text>
</comment>
<dbReference type="OrthoDB" id="5421057at2"/>
<accession>A0A0R1GKA4</accession>
<dbReference type="RefSeq" id="WP_155797775.1">
    <property type="nucleotide sequence ID" value="NZ_AZDA01000092.1"/>
</dbReference>
<dbReference type="STRING" id="1423726.FC07_GL000633"/>
<dbReference type="Proteomes" id="UP000051461">
    <property type="component" value="Unassembled WGS sequence"/>
</dbReference>
<evidence type="ECO:0000256" key="1">
    <source>
        <dbReference type="ARBA" id="ARBA00003529"/>
    </source>
</evidence>
<proteinExistence type="inferred from homology"/>
<comment type="function">
    <text evidence="1 6">Modulates RecA activity.</text>
</comment>
<evidence type="ECO:0000259" key="8">
    <source>
        <dbReference type="Pfam" id="PF21981"/>
    </source>
</evidence>
<organism evidence="10 11">
    <name type="scientific">Loigolactobacillus bifermentans DSM 20003</name>
    <dbReference type="NCBI Taxonomy" id="1423726"/>
    <lineage>
        <taxon>Bacteria</taxon>
        <taxon>Bacillati</taxon>
        <taxon>Bacillota</taxon>
        <taxon>Bacilli</taxon>
        <taxon>Lactobacillales</taxon>
        <taxon>Lactobacillaceae</taxon>
        <taxon>Loigolactobacillus</taxon>
    </lineage>
</organism>
<dbReference type="Pfam" id="PF21982">
    <property type="entry name" value="RecX_HTH1"/>
    <property type="match status" value="1"/>
</dbReference>
<gene>
    <name evidence="6" type="primary">recX</name>
    <name evidence="10" type="ORF">FC07_GL000633</name>
</gene>
<evidence type="ECO:0000256" key="4">
    <source>
        <dbReference type="ARBA" id="ARBA00018111"/>
    </source>
</evidence>
<keyword evidence="5 6" id="KW-0963">Cytoplasm</keyword>
<dbReference type="InterPro" id="IPR003783">
    <property type="entry name" value="Regulatory_RecX"/>
</dbReference>
<dbReference type="AlphaFoldDB" id="A0A0R1GKA4"/>
<dbReference type="InterPro" id="IPR053926">
    <property type="entry name" value="RecX_HTH_1st"/>
</dbReference>
<dbReference type="GO" id="GO:0005737">
    <property type="term" value="C:cytoplasm"/>
    <property type="evidence" value="ECO:0007669"/>
    <property type="project" value="UniProtKB-SubCell"/>
</dbReference>
<dbReference type="NCBIfam" id="NF010733">
    <property type="entry name" value="PRK14135.1"/>
    <property type="match status" value="1"/>
</dbReference>
<dbReference type="InterPro" id="IPR036388">
    <property type="entry name" value="WH-like_DNA-bd_sf"/>
</dbReference>
<feature type="domain" description="RecX first three-helical" evidence="9">
    <location>
        <begin position="63"/>
        <end position="102"/>
    </location>
</feature>
<comment type="subcellular location">
    <subcellularLocation>
        <location evidence="2 6">Cytoplasm</location>
    </subcellularLocation>
</comment>
<protein>
    <recommendedName>
        <fullName evidence="4 6">Regulatory protein RecX</fullName>
    </recommendedName>
</protein>
<sequence>MADAEITKIEAQKRRGRYNIYLDGQYAFPVSEAVLVQFRLAKGMLLSDQQQTQIGAADQASQAYQLALNYLSHQLRTEFEIRHYLKEHDIPLPVRHSVVKRLQELHLLDDQNYADSYVRTAKLTTDKGPIVIRQKLKQKGVADLQIEAALAQYTQAELIENGVKVAQKLAQHYHRQSFQQQQQKVKTGLRQKGFNGDLITLIMAQLDLQPDTAQEQTAFNLQAEKAWRQTARYTGQQRRLKVKQKLYQKGFAFDLIESFLALKEQQDELDD</sequence>
<feature type="domain" description="RecX second three-helical" evidence="7">
    <location>
        <begin position="109"/>
        <end position="150"/>
    </location>
</feature>
<dbReference type="GO" id="GO:0006282">
    <property type="term" value="P:regulation of DNA repair"/>
    <property type="evidence" value="ECO:0007669"/>
    <property type="project" value="UniProtKB-UniRule"/>
</dbReference>
<reference evidence="10 11" key="1">
    <citation type="journal article" date="2015" name="Genome Announc.">
        <title>Expanding the biotechnology potential of lactobacilli through comparative genomics of 213 strains and associated genera.</title>
        <authorList>
            <person name="Sun Z."/>
            <person name="Harris H.M."/>
            <person name="McCann A."/>
            <person name="Guo C."/>
            <person name="Argimon S."/>
            <person name="Zhang W."/>
            <person name="Yang X."/>
            <person name="Jeffery I.B."/>
            <person name="Cooney J.C."/>
            <person name="Kagawa T.F."/>
            <person name="Liu W."/>
            <person name="Song Y."/>
            <person name="Salvetti E."/>
            <person name="Wrobel A."/>
            <person name="Rasinkangas P."/>
            <person name="Parkhill J."/>
            <person name="Rea M.C."/>
            <person name="O'Sullivan O."/>
            <person name="Ritari J."/>
            <person name="Douillard F.P."/>
            <person name="Paul Ross R."/>
            <person name="Yang R."/>
            <person name="Briner A.E."/>
            <person name="Felis G.E."/>
            <person name="de Vos W.M."/>
            <person name="Barrangou R."/>
            <person name="Klaenhammer T.R."/>
            <person name="Caufield P.W."/>
            <person name="Cui Y."/>
            <person name="Zhang H."/>
            <person name="O'Toole P.W."/>
        </authorList>
    </citation>
    <scope>NUCLEOTIDE SEQUENCE [LARGE SCALE GENOMIC DNA]</scope>
    <source>
        <strain evidence="10 11">DSM 20003</strain>
    </source>
</reference>
<dbReference type="PANTHER" id="PTHR33602">
    <property type="entry name" value="REGULATORY PROTEIN RECX FAMILY PROTEIN"/>
    <property type="match status" value="1"/>
</dbReference>
<evidence type="ECO:0000256" key="6">
    <source>
        <dbReference type="HAMAP-Rule" id="MF_01114"/>
    </source>
</evidence>
<name>A0A0R1GKA4_9LACO</name>
<feature type="domain" description="RecX third three-helical" evidence="8">
    <location>
        <begin position="217"/>
        <end position="260"/>
    </location>
</feature>
<dbReference type="EMBL" id="AZDA01000092">
    <property type="protein sequence ID" value="KRK34424.1"/>
    <property type="molecule type" value="Genomic_DNA"/>
</dbReference>
<dbReference type="Pfam" id="PF02631">
    <property type="entry name" value="RecX_HTH2"/>
    <property type="match status" value="1"/>
</dbReference>
<evidence type="ECO:0000259" key="9">
    <source>
        <dbReference type="Pfam" id="PF21982"/>
    </source>
</evidence>
<comment type="caution">
    <text evidence="10">The sequence shown here is derived from an EMBL/GenBank/DDBJ whole genome shotgun (WGS) entry which is preliminary data.</text>
</comment>
<feature type="domain" description="RecX third three-helical" evidence="8">
    <location>
        <begin position="159"/>
        <end position="199"/>
    </location>
</feature>
<evidence type="ECO:0000259" key="7">
    <source>
        <dbReference type="Pfam" id="PF02631"/>
    </source>
</evidence>
<dbReference type="PATRIC" id="fig|1423726.3.peg.656"/>
<evidence type="ECO:0000256" key="3">
    <source>
        <dbReference type="ARBA" id="ARBA00009695"/>
    </source>
</evidence>
<dbReference type="Pfam" id="PF21981">
    <property type="entry name" value="RecX_HTH3"/>
    <property type="match status" value="2"/>
</dbReference>
<evidence type="ECO:0000313" key="11">
    <source>
        <dbReference type="Proteomes" id="UP000051461"/>
    </source>
</evidence>
<evidence type="ECO:0000313" key="10">
    <source>
        <dbReference type="EMBL" id="KRK34424.1"/>
    </source>
</evidence>
<keyword evidence="11" id="KW-1185">Reference proteome</keyword>